<evidence type="ECO:0000313" key="2">
    <source>
        <dbReference type="EMBL" id="DAD82894.1"/>
    </source>
</evidence>
<reference evidence="2" key="1">
    <citation type="journal article" date="2021" name="Proc. Natl. Acad. Sci. U.S.A.">
        <title>A Catalog of Tens of Thousands of Viruses from Human Metagenomes Reveals Hidden Associations with Chronic Diseases.</title>
        <authorList>
            <person name="Tisza M.J."/>
            <person name="Buck C.B."/>
        </authorList>
    </citation>
    <scope>NUCLEOTIDE SEQUENCE</scope>
    <source>
        <strain evidence="2">CtXZx16</strain>
    </source>
</reference>
<keyword evidence="1" id="KW-1133">Transmembrane helix</keyword>
<protein>
    <submittedName>
        <fullName evidence="2">Uncharacterized protein</fullName>
    </submittedName>
</protein>
<feature type="transmembrane region" description="Helical" evidence="1">
    <location>
        <begin position="6"/>
        <end position="24"/>
    </location>
</feature>
<dbReference type="EMBL" id="BK014925">
    <property type="protein sequence ID" value="DAD82894.1"/>
    <property type="molecule type" value="Genomic_DNA"/>
</dbReference>
<keyword evidence="1" id="KW-0812">Transmembrane</keyword>
<proteinExistence type="predicted"/>
<keyword evidence="1" id="KW-0472">Membrane</keyword>
<organism evidence="2">
    <name type="scientific">Siphoviridae sp. ctXZx16</name>
    <dbReference type="NCBI Taxonomy" id="2826371"/>
    <lineage>
        <taxon>Viruses</taxon>
        <taxon>Duplodnaviria</taxon>
        <taxon>Heunggongvirae</taxon>
        <taxon>Uroviricota</taxon>
        <taxon>Caudoviricetes</taxon>
    </lineage>
</organism>
<evidence type="ECO:0000256" key="1">
    <source>
        <dbReference type="SAM" id="Phobius"/>
    </source>
</evidence>
<feature type="transmembrane region" description="Helical" evidence="1">
    <location>
        <begin position="45"/>
        <end position="62"/>
    </location>
</feature>
<name>A0A8S5MKZ9_9CAUD</name>
<sequence length="72" mass="7836">MTCKAGLIGFVVGVVGYLLVLFGFKELRNMCLKLFDIKHIISSSIIYGMLIGLSVTFVGIIVESAKILSKLI</sequence>
<accession>A0A8S5MKZ9</accession>